<dbReference type="RefSeq" id="XP_064704306.1">
    <property type="nucleotide sequence ID" value="XM_064849092.1"/>
</dbReference>
<dbReference type="Gene3D" id="3.30.470.160">
    <property type="entry name" value="Inositol polyphosphate kinase"/>
    <property type="match status" value="1"/>
</dbReference>
<gene>
    <name evidence="6" type="ORF">LTR84_005524</name>
</gene>
<comment type="similarity">
    <text evidence="1 4">Belongs to the inositol phosphokinase (IPK) family.</text>
</comment>
<dbReference type="AlphaFoldDB" id="A0AAV9N422"/>
<dbReference type="GO" id="GO:0005634">
    <property type="term" value="C:nucleus"/>
    <property type="evidence" value="ECO:0007669"/>
    <property type="project" value="TreeGrafter"/>
</dbReference>
<dbReference type="GeneID" id="89973701"/>
<dbReference type="InterPro" id="IPR005522">
    <property type="entry name" value="IPK"/>
</dbReference>
<evidence type="ECO:0000256" key="1">
    <source>
        <dbReference type="ARBA" id="ARBA00007374"/>
    </source>
</evidence>
<sequence length="366" mass="39240">MATSQPAAKKRATEAVPDASELVSFEHGAAGHQGISSNASGSLLIKPCVQAEIDFYESAKEHPLFQAHMPTFIGSLMQNDDEAESAETGASTNASAGPVVTDPTPGLIKRATWKPSGGKKLSTGLAIVLENTTHGFKHPNVLDVKLGARLWDDAAPGAKRKTLDDVAASTTSGSLGFRVAGMKVHLDGNGGDATEAPEPNVEIKNGAKSYNKHYGRTFDKDSVVDAFTTYLGGVTRNEASGGKVEFKKRHGALIAKRMIRELESIQYVLENQESRMYSASVLWVYEGDDEALEAGLKAEEEGDGKEEEDEEGDDHDDDDDEVVTQKVLEARLIDFAHAKWTPGEGPDENALHGIRSQIQILKGLVG</sequence>
<accession>A0AAV9N422</accession>
<keyword evidence="2 4" id="KW-0808">Transferase</keyword>
<dbReference type="GO" id="GO:0000824">
    <property type="term" value="F:inositol-1,4,5,6-tetrakisphosphate 3-kinase activity"/>
    <property type="evidence" value="ECO:0007669"/>
    <property type="project" value="TreeGrafter"/>
</dbReference>
<dbReference type="EC" id="2.7.-.-" evidence="4"/>
<proteinExistence type="inferred from homology"/>
<dbReference type="GO" id="GO:0005737">
    <property type="term" value="C:cytoplasm"/>
    <property type="evidence" value="ECO:0007669"/>
    <property type="project" value="TreeGrafter"/>
</dbReference>
<evidence type="ECO:0000313" key="6">
    <source>
        <dbReference type="EMBL" id="KAK5049101.1"/>
    </source>
</evidence>
<evidence type="ECO:0000313" key="7">
    <source>
        <dbReference type="Proteomes" id="UP001358417"/>
    </source>
</evidence>
<dbReference type="Pfam" id="PF03770">
    <property type="entry name" value="IPK"/>
    <property type="match status" value="1"/>
</dbReference>
<dbReference type="GO" id="GO:0008440">
    <property type="term" value="F:inositol-1,4,5-trisphosphate 3-kinase activity"/>
    <property type="evidence" value="ECO:0007669"/>
    <property type="project" value="TreeGrafter"/>
</dbReference>
<name>A0AAV9N422_9EURO</name>
<protein>
    <recommendedName>
        <fullName evidence="4">Kinase</fullName>
        <ecNumber evidence="4">2.7.-.-</ecNumber>
    </recommendedName>
</protein>
<dbReference type="Proteomes" id="UP001358417">
    <property type="component" value="Unassembled WGS sequence"/>
</dbReference>
<dbReference type="GO" id="GO:0046854">
    <property type="term" value="P:phosphatidylinositol phosphate biosynthetic process"/>
    <property type="evidence" value="ECO:0007669"/>
    <property type="project" value="TreeGrafter"/>
</dbReference>
<evidence type="ECO:0000256" key="2">
    <source>
        <dbReference type="ARBA" id="ARBA00022679"/>
    </source>
</evidence>
<keyword evidence="7" id="KW-1185">Reference proteome</keyword>
<dbReference type="InterPro" id="IPR038286">
    <property type="entry name" value="IPK_sf"/>
</dbReference>
<dbReference type="GO" id="GO:0032958">
    <property type="term" value="P:inositol phosphate biosynthetic process"/>
    <property type="evidence" value="ECO:0007669"/>
    <property type="project" value="InterPro"/>
</dbReference>
<evidence type="ECO:0000256" key="3">
    <source>
        <dbReference type="ARBA" id="ARBA00022777"/>
    </source>
</evidence>
<dbReference type="PANTHER" id="PTHR12400:SF103">
    <property type="entry name" value="INOSITOL POLYPHOSPHATE MULTIKINASE"/>
    <property type="match status" value="1"/>
</dbReference>
<keyword evidence="3 4" id="KW-0418">Kinase</keyword>
<comment type="caution">
    <text evidence="6">The sequence shown here is derived from an EMBL/GenBank/DDBJ whole genome shotgun (WGS) entry which is preliminary data.</text>
</comment>
<dbReference type="EMBL" id="JAVRRD010000020">
    <property type="protein sequence ID" value="KAK5049101.1"/>
    <property type="molecule type" value="Genomic_DNA"/>
</dbReference>
<feature type="region of interest" description="Disordered" evidence="5">
    <location>
        <begin position="297"/>
        <end position="320"/>
    </location>
</feature>
<evidence type="ECO:0000256" key="4">
    <source>
        <dbReference type="RuleBase" id="RU363090"/>
    </source>
</evidence>
<evidence type="ECO:0000256" key="5">
    <source>
        <dbReference type="SAM" id="MobiDB-lite"/>
    </source>
</evidence>
<organism evidence="6 7">
    <name type="scientific">Exophiala bonariae</name>
    <dbReference type="NCBI Taxonomy" id="1690606"/>
    <lineage>
        <taxon>Eukaryota</taxon>
        <taxon>Fungi</taxon>
        <taxon>Dikarya</taxon>
        <taxon>Ascomycota</taxon>
        <taxon>Pezizomycotina</taxon>
        <taxon>Eurotiomycetes</taxon>
        <taxon>Chaetothyriomycetidae</taxon>
        <taxon>Chaetothyriales</taxon>
        <taxon>Herpotrichiellaceae</taxon>
        <taxon>Exophiala</taxon>
    </lineage>
</organism>
<feature type="compositionally biased region" description="Acidic residues" evidence="5">
    <location>
        <begin position="300"/>
        <end position="320"/>
    </location>
</feature>
<reference evidence="6 7" key="1">
    <citation type="submission" date="2023-08" db="EMBL/GenBank/DDBJ databases">
        <title>Black Yeasts Isolated from many extreme environments.</title>
        <authorList>
            <person name="Coleine C."/>
            <person name="Stajich J.E."/>
            <person name="Selbmann L."/>
        </authorList>
    </citation>
    <scope>NUCLEOTIDE SEQUENCE [LARGE SCALE GENOMIC DNA]</scope>
    <source>
        <strain evidence="6 7">CCFEE 5792</strain>
    </source>
</reference>
<dbReference type="SUPFAM" id="SSF56104">
    <property type="entry name" value="SAICAR synthase-like"/>
    <property type="match status" value="1"/>
</dbReference>
<dbReference type="PANTHER" id="PTHR12400">
    <property type="entry name" value="INOSITOL POLYPHOSPHATE KINASE"/>
    <property type="match status" value="1"/>
</dbReference>
<feature type="region of interest" description="Disordered" evidence="5">
    <location>
        <begin position="81"/>
        <end position="117"/>
    </location>
</feature>